<comment type="caution">
    <text evidence="2">The sequence shown here is derived from an EMBL/GenBank/DDBJ whole genome shotgun (WGS) entry which is preliminary data.</text>
</comment>
<organism evidence="2 3">
    <name type="scientific">Rubrivivax gelatinosus</name>
    <name type="common">Rhodocyclus gelatinosus</name>
    <name type="synonym">Rhodopseudomonas gelatinosa</name>
    <dbReference type="NCBI Taxonomy" id="28068"/>
    <lineage>
        <taxon>Bacteria</taxon>
        <taxon>Pseudomonadati</taxon>
        <taxon>Pseudomonadota</taxon>
        <taxon>Betaproteobacteria</taxon>
        <taxon>Burkholderiales</taxon>
        <taxon>Sphaerotilaceae</taxon>
        <taxon>Rubrivivax</taxon>
    </lineage>
</organism>
<keyword evidence="2" id="KW-0489">Methyltransferase</keyword>
<dbReference type="Gene3D" id="3.40.50.150">
    <property type="entry name" value="Vaccinia Virus protein VP39"/>
    <property type="match status" value="1"/>
</dbReference>
<dbReference type="GO" id="GO:0032259">
    <property type="term" value="P:methylation"/>
    <property type="evidence" value="ECO:0007669"/>
    <property type="project" value="UniProtKB-KW"/>
</dbReference>
<name>A0A4V2SG00_RUBGE</name>
<dbReference type="GO" id="GO:0008171">
    <property type="term" value="F:O-methyltransferase activity"/>
    <property type="evidence" value="ECO:0007669"/>
    <property type="project" value="TreeGrafter"/>
</dbReference>
<dbReference type="PANTHER" id="PTHR36973:SF4">
    <property type="entry name" value="NODULATION PROTEIN"/>
    <property type="match status" value="1"/>
</dbReference>
<evidence type="ECO:0000259" key="1">
    <source>
        <dbReference type="Pfam" id="PF05050"/>
    </source>
</evidence>
<evidence type="ECO:0000313" key="2">
    <source>
        <dbReference type="EMBL" id="TCO99247.1"/>
    </source>
</evidence>
<gene>
    <name evidence="2" type="ORF">EV684_11540</name>
</gene>
<dbReference type="InterPro" id="IPR006342">
    <property type="entry name" value="FkbM_mtfrase"/>
</dbReference>
<dbReference type="Pfam" id="PF05050">
    <property type="entry name" value="Methyltransf_21"/>
    <property type="match status" value="1"/>
</dbReference>
<dbReference type="OrthoDB" id="424472at2"/>
<dbReference type="Proteomes" id="UP000295106">
    <property type="component" value="Unassembled WGS sequence"/>
</dbReference>
<dbReference type="SUPFAM" id="SSF53335">
    <property type="entry name" value="S-adenosyl-L-methionine-dependent methyltransferases"/>
    <property type="match status" value="1"/>
</dbReference>
<dbReference type="InterPro" id="IPR053188">
    <property type="entry name" value="FkbM_Methyltransferase"/>
</dbReference>
<dbReference type="RefSeq" id="WP_132649217.1">
    <property type="nucleotide sequence ID" value="NZ_CP181386.1"/>
</dbReference>
<protein>
    <submittedName>
        <fullName evidence="2">FkbM family methyltransferase</fullName>
    </submittedName>
</protein>
<evidence type="ECO:0000313" key="3">
    <source>
        <dbReference type="Proteomes" id="UP000295106"/>
    </source>
</evidence>
<feature type="domain" description="Methyltransferase FkbM" evidence="1">
    <location>
        <begin position="66"/>
        <end position="164"/>
    </location>
</feature>
<reference evidence="2 3" key="1">
    <citation type="submission" date="2019-03" db="EMBL/GenBank/DDBJ databases">
        <title>Genomic Encyclopedia of Type Strains, Phase IV (KMG-IV): sequencing the most valuable type-strain genomes for metagenomic binning, comparative biology and taxonomic classification.</title>
        <authorList>
            <person name="Goeker M."/>
        </authorList>
    </citation>
    <scope>NUCLEOTIDE SEQUENCE [LARGE SCALE GENOMIC DNA]</scope>
    <source>
        <strain evidence="2 3">DSM 1709</strain>
    </source>
</reference>
<dbReference type="EMBL" id="SLXD01000015">
    <property type="protein sequence ID" value="TCO99247.1"/>
    <property type="molecule type" value="Genomic_DNA"/>
</dbReference>
<dbReference type="PANTHER" id="PTHR36973">
    <property type="entry name" value="SLL1456 PROTEIN-RELATED"/>
    <property type="match status" value="1"/>
</dbReference>
<keyword evidence="2" id="KW-0808">Transferase</keyword>
<dbReference type="AlphaFoldDB" id="A0A4V2SG00"/>
<accession>A0A4V2SG00</accession>
<dbReference type="InterPro" id="IPR029063">
    <property type="entry name" value="SAM-dependent_MTases_sf"/>
</dbReference>
<dbReference type="GeneID" id="99685251"/>
<sequence>MRHPTKTDSLVRLKSLGLPIGAILDIGVLSATPELIAAFSDHQHLLVEPIVEWNPAIATHYAGVDHEVVNAAASDAEGSVTLEVQSVIPGTPISHARMADQIRAGCVAREVPMVTVDSLVAQRNLPEPFLLKIDVDGAEVRILRGARRTLPRCSVVIIEAGVLNFWERAEPLRDAGFELFDLVGLAYYDGRLCQFDAVFVNSGMMRDHRLGMFEQPFDFTKWVNYDPR</sequence>
<proteinExistence type="predicted"/>
<dbReference type="NCBIfam" id="TIGR01444">
    <property type="entry name" value="fkbM_fam"/>
    <property type="match status" value="1"/>
</dbReference>